<dbReference type="Proteomes" id="UP001165101">
    <property type="component" value="Unassembled WGS sequence"/>
</dbReference>
<protein>
    <submittedName>
        <fullName evidence="1">Unnamed protein product</fullName>
    </submittedName>
</protein>
<accession>A0ACB5TQK8</accession>
<reference evidence="1" key="1">
    <citation type="submission" date="2023-04" db="EMBL/GenBank/DDBJ databases">
        <title>Candida boidinii NBRC 1967.</title>
        <authorList>
            <person name="Ichikawa N."/>
            <person name="Sato H."/>
            <person name="Tonouchi N."/>
        </authorList>
    </citation>
    <scope>NUCLEOTIDE SEQUENCE</scope>
    <source>
        <strain evidence="1">NBRC 1967</strain>
    </source>
</reference>
<gene>
    <name evidence="1" type="ORF">Cboi01_000283900</name>
</gene>
<comment type="caution">
    <text evidence="1">The sequence shown here is derived from an EMBL/GenBank/DDBJ whole genome shotgun (WGS) entry which is preliminary data.</text>
</comment>
<keyword evidence="2" id="KW-1185">Reference proteome</keyword>
<evidence type="ECO:0000313" key="1">
    <source>
        <dbReference type="EMBL" id="GME92670.1"/>
    </source>
</evidence>
<evidence type="ECO:0000313" key="2">
    <source>
        <dbReference type="Proteomes" id="UP001165101"/>
    </source>
</evidence>
<dbReference type="EMBL" id="BSXV01001387">
    <property type="protein sequence ID" value="GME92670.1"/>
    <property type="molecule type" value="Genomic_DNA"/>
</dbReference>
<name>A0ACB5TQK8_CANBO</name>
<sequence>MIRLILKNVSKLSPNGEISQDEIEFYQKYKQSEIIKKCIKEITNFLKPKESLILVGYLIGFIVCFKLREFYQIKDEYGVGNNKILNPLCKFNQYLFILQKTKIESINSEDLISLDYYYELFPGETNFISQYLFLQEINEEFEFIKFINNEFGEKDKINKIKLIDSDLFLQILSAVSSRTLEIPRQVEEESEGEGEGEGEEGDDFTIDVTLVPILDFVNHDNIKLNSFFDIDRETNDIILKLDYELYKRNYKFLKNLKEIEIFISYSPIEEIFKFFFNYGFIPKISDIDSDDHDHDHDQADNEEEESSERIIQIIDIPFIGYFKFLNCDKIEEFIYKFKINPNIQFTITNKNKIRVNLLDNYSFVCFLPGFKIDDYIKDEDNEAGDEEEEGDENTVDFSVIESIVNQYSEEEITIGLIKLFKIFNKYLKYQIKILKNLKFRINEIDTEGGLNLIKLIEFKIELYIKFINKFNKLNEVKGDGLIDIYSLLEQPEDEEEYSQLIEIGSYRGPYRWYRSKLIVFDKDDMTEEDDDDDDDYEVSQGISKLGLD</sequence>
<organism evidence="1 2">
    <name type="scientific">Candida boidinii</name>
    <name type="common">Yeast</name>
    <dbReference type="NCBI Taxonomy" id="5477"/>
    <lineage>
        <taxon>Eukaryota</taxon>
        <taxon>Fungi</taxon>
        <taxon>Dikarya</taxon>
        <taxon>Ascomycota</taxon>
        <taxon>Saccharomycotina</taxon>
        <taxon>Pichiomycetes</taxon>
        <taxon>Pichiales</taxon>
        <taxon>Pichiaceae</taxon>
        <taxon>Ogataea</taxon>
        <taxon>Ogataea/Candida clade</taxon>
    </lineage>
</organism>
<proteinExistence type="predicted"/>